<evidence type="ECO:0000259" key="4">
    <source>
        <dbReference type="SMART" id="SM00479"/>
    </source>
</evidence>
<keyword evidence="5" id="KW-0808">Transferase</keyword>
<dbReference type="RefSeq" id="WP_024372306.1">
    <property type="nucleotide sequence ID" value="NZ_UGGP01000001.1"/>
</dbReference>
<dbReference type="InterPro" id="IPR012337">
    <property type="entry name" value="RNaseH-like_sf"/>
</dbReference>
<dbReference type="PANTHER" id="PTHR30231:SF42">
    <property type="entry name" value="EXONUCLEASE"/>
    <property type="match status" value="1"/>
</dbReference>
<proteinExistence type="predicted"/>
<dbReference type="GO" id="GO:0005829">
    <property type="term" value="C:cytosol"/>
    <property type="evidence" value="ECO:0007669"/>
    <property type="project" value="TreeGrafter"/>
</dbReference>
<dbReference type="Pfam" id="PF00929">
    <property type="entry name" value="RNase_T"/>
    <property type="match status" value="1"/>
</dbReference>
<accession>A0A377FTA3</accession>
<evidence type="ECO:0000256" key="2">
    <source>
        <dbReference type="ARBA" id="ARBA00022801"/>
    </source>
</evidence>
<dbReference type="CDD" id="cd06130">
    <property type="entry name" value="DNA_pol_III_epsilon_like"/>
    <property type="match status" value="1"/>
</dbReference>
<evidence type="ECO:0000256" key="3">
    <source>
        <dbReference type="ARBA" id="ARBA00022839"/>
    </source>
</evidence>
<evidence type="ECO:0000256" key="1">
    <source>
        <dbReference type="ARBA" id="ARBA00022722"/>
    </source>
</evidence>
<dbReference type="FunFam" id="3.30.420.10:FF:000045">
    <property type="entry name" value="3'-5' exonuclease DinG"/>
    <property type="match status" value="1"/>
</dbReference>
<dbReference type="GO" id="GO:0008408">
    <property type="term" value="F:3'-5' exonuclease activity"/>
    <property type="evidence" value="ECO:0007669"/>
    <property type="project" value="TreeGrafter"/>
</dbReference>
<dbReference type="EC" id="2.7.7.7" evidence="5"/>
<keyword evidence="5" id="KW-0548">Nucleotidyltransferase</keyword>
<evidence type="ECO:0000313" key="6">
    <source>
        <dbReference type="Proteomes" id="UP000254060"/>
    </source>
</evidence>
<reference evidence="5 6" key="1">
    <citation type="submission" date="2018-06" db="EMBL/GenBank/DDBJ databases">
        <authorList>
            <consortium name="Pathogen Informatics"/>
            <person name="Doyle S."/>
        </authorList>
    </citation>
    <scope>NUCLEOTIDE SEQUENCE [LARGE SCALE GENOMIC DNA]</scope>
    <source>
        <strain evidence="5 6">NCTC13163</strain>
    </source>
</reference>
<protein>
    <submittedName>
        <fullName evidence="5">DNA polymerase III polC-type</fullName>
        <ecNumber evidence="5">2.7.7.7</ecNumber>
    </submittedName>
</protein>
<dbReference type="Gene3D" id="3.30.420.10">
    <property type="entry name" value="Ribonuclease H-like superfamily/Ribonuclease H"/>
    <property type="match status" value="1"/>
</dbReference>
<name>A0A377FTA3_9BACL</name>
<dbReference type="EMBL" id="UGGP01000001">
    <property type="protein sequence ID" value="STO08049.1"/>
    <property type="molecule type" value="Genomic_DNA"/>
</dbReference>
<sequence>MSHSILAIDVETANRDSRSICSVGWSLLHAGEVVETNQLLVNPEEDFDQGNIRVHGIRPSDVWDAPTLPEVLELLYPTLQTVDLVMAHNASFDMGALKKAIAKYDLYTFPNIEYGCTVKLSRKLYPQLPNHKLNTMAEYLNEPFLHHNAAEDARVCALLVRDMMIKTGIADPRELHRYTSVKIGKLAY</sequence>
<dbReference type="OrthoDB" id="9803913at2"/>
<dbReference type="Proteomes" id="UP000254060">
    <property type="component" value="Unassembled WGS sequence"/>
</dbReference>
<dbReference type="SMART" id="SM00479">
    <property type="entry name" value="EXOIII"/>
    <property type="match status" value="1"/>
</dbReference>
<dbReference type="AlphaFoldDB" id="A0A377FTA3"/>
<dbReference type="STRING" id="1397694.GCA_000702585_01914"/>
<keyword evidence="2" id="KW-0378">Hydrolase</keyword>
<evidence type="ECO:0000313" key="5">
    <source>
        <dbReference type="EMBL" id="STO08049.1"/>
    </source>
</evidence>
<feature type="domain" description="Exonuclease" evidence="4">
    <location>
        <begin position="4"/>
        <end position="169"/>
    </location>
</feature>
<keyword evidence="3" id="KW-0269">Exonuclease</keyword>
<dbReference type="SUPFAM" id="SSF53098">
    <property type="entry name" value="Ribonuclease H-like"/>
    <property type="match status" value="1"/>
</dbReference>
<gene>
    <name evidence="5" type="primary">polC_1</name>
    <name evidence="5" type="ORF">NCTC13163_01411</name>
</gene>
<dbReference type="InterPro" id="IPR036397">
    <property type="entry name" value="RNaseH_sf"/>
</dbReference>
<dbReference type="GO" id="GO:0003887">
    <property type="term" value="F:DNA-directed DNA polymerase activity"/>
    <property type="evidence" value="ECO:0007669"/>
    <property type="project" value="UniProtKB-EC"/>
</dbReference>
<dbReference type="InterPro" id="IPR013520">
    <property type="entry name" value="Ribonucl_H"/>
</dbReference>
<keyword evidence="1" id="KW-0540">Nuclease</keyword>
<dbReference type="PANTHER" id="PTHR30231">
    <property type="entry name" value="DNA POLYMERASE III SUBUNIT EPSILON"/>
    <property type="match status" value="1"/>
</dbReference>
<organism evidence="5 6">
    <name type="scientific">Exiguobacterium aurantiacum</name>
    <dbReference type="NCBI Taxonomy" id="33987"/>
    <lineage>
        <taxon>Bacteria</taxon>
        <taxon>Bacillati</taxon>
        <taxon>Bacillota</taxon>
        <taxon>Bacilli</taxon>
        <taxon>Bacillales</taxon>
        <taxon>Bacillales Family XII. Incertae Sedis</taxon>
        <taxon>Exiguobacterium</taxon>
    </lineage>
</organism>
<dbReference type="GO" id="GO:0003676">
    <property type="term" value="F:nucleic acid binding"/>
    <property type="evidence" value="ECO:0007669"/>
    <property type="project" value="InterPro"/>
</dbReference>